<gene>
    <name evidence="1" type="ORF">AFI02nite_37810</name>
</gene>
<evidence type="ECO:0000313" key="2">
    <source>
        <dbReference type="Proteomes" id="UP000321787"/>
    </source>
</evidence>
<name>A0A510USA4_ALIFS</name>
<proteinExistence type="predicted"/>
<accession>A0A510USA4</accession>
<evidence type="ECO:0000313" key="1">
    <source>
        <dbReference type="EMBL" id="GEK15745.1"/>
    </source>
</evidence>
<comment type="caution">
    <text evidence="1">The sequence shown here is derived from an EMBL/GenBank/DDBJ whole genome shotgun (WGS) entry which is preliminary data.</text>
</comment>
<protein>
    <submittedName>
        <fullName evidence="1">Uncharacterized protein</fullName>
    </submittedName>
</protein>
<organism evidence="1 2">
    <name type="scientific">Aliivibrio fischeri</name>
    <name type="common">Vibrio fischeri</name>
    <dbReference type="NCBI Taxonomy" id="668"/>
    <lineage>
        <taxon>Bacteria</taxon>
        <taxon>Pseudomonadati</taxon>
        <taxon>Pseudomonadota</taxon>
        <taxon>Gammaproteobacteria</taxon>
        <taxon>Vibrionales</taxon>
        <taxon>Vibrionaceae</taxon>
        <taxon>Aliivibrio</taxon>
    </lineage>
</organism>
<sequence length="146" mass="16631">MRIKMVNERAYVPFSCVFNGSKMSYTMNALTDNASMYRHIYLVCLVKEDGEQLHVLGGFFIKTNLHREDETYLSMLTQCCLRIDGLENALSDSTSFLSLKLKIEGVQTINEEEGISLMKYQYQQLVTHGITSFKGVIHSYSCAFST</sequence>
<dbReference type="AlphaFoldDB" id="A0A510USA4"/>
<reference evidence="1 2" key="1">
    <citation type="submission" date="2019-07" db="EMBL/GenBank/DDBJ databases">
        <title>Whole genome shotgun sequence of Aliivibrio fischeri NBRC 101058.</title>
        <authorList>
            <person name="Hosoyama A."/>
            <person name="Uohara A."/>
            <person name="Ohji S."/>
            <person name="Ichikawa N."/>
        </authorList>
    </citation>
    <scope>NUCLEOTIDE SEQUENCE [LARGE SCALE GENOMIC DNA]</scope>
    <source>
        <strain evidence="1 2">NBRC 101058</strain>
    </source>
</reference>
<dbReference type="EMBL" id="BJTZ01000038">
    <property type="protein sequence ID" value="GEK15745.1"/>
    <property type="molecule type" value="Genomic_DNA"/>
</dbReference>
<dbReference type="Proteomes" id="UP000321787">
    <property type="component" value="Unassembled WGS sequence"/>
</dbReference>